<dbReference type="Pfam" id="PF08378">
    <property type="entry name" value="NERD"/>
    <property type="match status" value="1"/>
</dbReference>
<name>A0A1L6ZJR8_BACIA</name>
<organism evidence="2 3">
    <name type="scientific">Bacillus safensis</name>
    <dbReference type="NCBI Taxonomy" id="561879"/>
    <lineage>
        <taxon>Bacteria</taxon>
        <taxon>Bacillati</taxon>
        <taxon>Bacillota</taxon>
        <taxon>Bacilli</taxon>
        <taxon>Bacillales</taxon>
        <taxon>Bacillaceae</taxon>
        <taxon>Bacillus</taxon>
    </lineage>
</organism>
<proteinExistence type="predicted"/>
<accession>A0A1L6ZJR8</accession>
<dbReference type="AlphaFoldDB" id="A0A1L6ZJR8"/>
<dbReference type="Proteomes" id="UP000185426">
    <property type="component" value="Chromosome"/>
</dbReference>
<dbReference type="PROSITE" id="PS50965">
    <property type="entry name" value="NERD"/>
    <property type="match status" value="1"/>
</dbReference>
<protein>
    <recommendedName>
        <fullName evidence="1">NERD domain-containing protein</fullName>
    </recommendedName>
</protein>
<gene>
    <name evidence="2" type="ORF">BSA145_13135</name>
</gene>
<dbReference type="PROSITE" id="PS51257">
    <property type="entry name" value="PROKAR_LIPOPROTEIN"/>
    <property type="match status" value="1"/>
</dbReference>
<reference evidence="2 3" key="1">
    <citation type="submission" date="2016-05" db="EMBL/GenBank/DDBJ databases">
        <title>Complete Genome and Methylome Analysis of Psychrotrophic Bacterial Isolates from Antarctic Lake Untersee.</title>
        <authorList>
            <person name="Fomenkov A."/>
            <person name="Akimov V.N."/>
            <person name="Vasilyeva L.V."/>
            <person name="Andersen D."/>
            <person name="Vincze T."/>
            <person name="Roberts R.J."/>
        </authorList>
    </citation>
    <scope>NUCLEOTIDE SEQUENCE [LARGE SCALE GENOMIC DNA]</scope>
    <source>
        <strain evidence="2 3">U14-5</strain>
    </source>
</reference>
<evidence type="ECO:0000313" key="3">
    <source>
        <dbReference type="Proteomes" id="UP000185426"/>
    </source>
</evidence>
<dbReference type="RefSeq" id="WP_075622753.1">
    <property type="nucleotide sequence ID" value="NZ_CP015607.1"/>
</dbReference>
<feature type="domain" description="NERD" evidence="1">
    <location>
        <begin position="76"/>
        <end position="238"/>
    </location>
</feature>
<sequence length="298" mass="34759">MKIFVIMLMLILVGACLHLSRKIKQNKLMFNEQLQQVLKASEEQTAAMEDIIYEKERSIKELEQAKKIEAKFQRNKGEVITHHLLLKIKQSLISEGRITHDQMMIMGNEFVPDSRGKILGARQIDHLVLLPTGVYIIETKHWRGKILYDYTKNDLGEFSYLFDMMFPEMEEHHRKTLVIRNSKNPFSEDSSKDAQLEILSYGDPALQVRSTAQTLQTFLKEKVPSVQWVKGILYFGYKQDQINSVHKKNTDNENPLVICNEKELGVFFQEELRKPEKLSQHDIRKITQLIRNVNDLSS</sequence>
<evidence type="ECO:0000313" key="2">
    <source>
        <dbReference type="EMBL" id="APT46712.1"/>
    </source>
</evidence>
<evidence type="ECO:0000259" key="1">
    <source>
        <dbReference type="PROSITE" id="PS50965"/>
    </source>
</evidence>
<dbReference type="EMBL" id="CP015607">
    <property type="protein sequence ID" value="APT46712.1"/>
    <property type="molecule type" value="Genomic_DNA"/>
</dbReference>
<dbReference type="InterPro" id="IPR011528">
    <property type="entry name" value="NERD"/>
</dbReference>